<sequence length="80" mass="8834">MAQTMRAARYYGKEDVRIEETPRPVLSPGQILIKPSHVGICGTDLHEYIAGPTYVSLSLPITDHSLLPPPPPPPLSSRRF</sequence>
<evidence type="ECO:0000313" key="2">
    <source>
        <dbReference type="Proteomes" id="UP000716446"/>
    </source>
</evidence>
<protein>
    <submittedName>
        <fullName evidence="1">Uncharacterized protein</fullName>
    </submittedName>
</protein>
<dbReference type="AlphaFoldDB" id="A0A9N8JTA6"/>
<dbReference type="SUPFAM" id="SSF50129">
    <property type="entry name" value="GroES-like"/>
    <property type="match status" value="1"/>
</dbReference>
<dbReference type="InterPro" id="IPR011032">
    <property type="entry name" value="GroES-like_sf"/>
</dbReference>
<name>A0A9N8JTA6_9PEZI</name>
<accession>A0A9N8JTA6</accession>
<organism evidence="1 2">
    <name type="scientific">Aureobasidium vineae</name>
    <dbReference type="NCBI Taxonomy" id="2773715"/>
    <lineage>
        <taxon>Eukaryota</taxon>
        <taxon>Fungi</taxon>
        <taxon>Dikarya</taxon>
        <taxon>Ascomycota</taxon>
        <taxon>Pezizomycotina</taxon>
        <taxon>Dothideomycetes</taxon>
        <taxon>Dothideomycetidae</taxon>
        <taxon>Dothideales</taxon>
        <taxon>Saccotheciaceae</taxon>
        <taxon>Aureobasidium</taxon>
    </lineage>
</organism>
<gene>
    <name evidence="1" type="ORF">AWRI4619_LOCUS6577</name>
</gene>
<reference evidence="1" key="1">
    <citation type="submission" date="2020-06" db="EMBL/GenBank/DDBJ databases">
        <authorList>
            <person name="Onetto C."/>
        </authorList>
    </citation>
    <scope>NUCLEOTIDE SEQUENCE</scope>
</reference>
<comment type="caution">
    <text evidence="1">The sequence shown here is derived from an EMBL/GenBank/DDBJ whole genome shotgun (WGS) entry which is preliminary data.</text>
</comment>
<proteinExistence type="predicted"/>
<dbReference type="Gene3D" id="3.90.180.10">
    <property type="entry name" value="Medium-chain alcohol dehydrogenases, catalytic domain"/>
    <property type="match status" value="1"/>
</dbReference>
<keyword evidence="2" id="KW-1185">Reference proteome</keyword>
<dbReference type="EMBL" id="CAIJEN010000009">
    <property type="protein sequence ID" value="CAD0090976.1"/>
    <property type="molecule type" value="Genomic_DNA"/>
</dbReference>
<dbReference type="Proteomes" id="UP000716446">
    <property type="component" value="Unassembled WGS sequence"/>
</dbReference>
<evidence type="ECO:0000313" key="1">
    <source>
        <dbReference type="EMBL" id="CAD0090976.1"/>
    </source>
</evidence>